<organism evidence="8 9">
    <name type="scientific">Colletotrichum salicis</name>
    <dbReference type="NCBI Taxonomy" id="1209931"/>
    <lineage>
        <taxon>Eukaryota</taxon>
        <taxon>Fungi</taxon>
        <taxon>Dikarya</taxon>
        <taxon>Ascomycota</taxon>
        <taxon>Pezizomycotina</taxon>
        <taxon>Sordariomycetes</taxon>
        <taxon>Hypocreomycetidae</taxon>
        <taxon>Glomerellales</taxon>
        <taxon>Glomerellaceae</taxon>
        <taxon>Colletotrichum</taxon>
        <taxon>Colletotrichum acutatum species complex</taxon>
    </lineage>
</organism>
<dbReference type="STRING" id="1209931.A0A135U589"/>
<dbReference type="UniPathway" id="UPA00545">
    <property type="reaction ID" value="UER00823"/>
</dbReference>
<evidence type="ECO:0000259" key="7">
    <source>
        <dbReference type="Pfam" id="PF01095"/>
    </source>
</evidence>
<feature type="domain" description="Pectinesterase catalytic" evidence="7">
    <location>
        <begin position="122"/>
        <end position="240"/>
    </location>
</feature>
<comment type="caution">
    <text evidence="8">The sequence shown here is derived from an EMBL/GenBank/DDBJ whole genome shotgun (WGS) entry which is preliminary data.</text>
</comment>
<evidence type="ECO:0000313" key="8">
    <source>
        <dbReference type="EMBL" id="KXH55574.1"/>
    </source>
</evidence>
<dbReference type="InterPro" id="IPR012334">
    <property type="entry name" value="Pectin_lyas_fold"/>
</dbReference>
<dbReference type="PANTHER" id="PTHR31321">
    <property type="entry name" value="ACYL-COA THIOESTER HYDROLASE YBHC-RELATED"/>
    <property type="match status" value="1"/>
</dbReference>
<dbReference type="OrthoDB" id="2019149at2759"/>
<dbReference type="InterPro" id="IPR011050">
    <property type="entry name" value="Pectin_lyase_fold/virulence"/>
</dbReference>
<dbReference type="PANTHER" id="PTHR31321:SF127">
    <property type="entry name" value="PECTINESTERASE"/>
    <property type="match status" value="1"/>
</dbReference>
<dbReference type="GO" id="GO:0042545">
    <property type="term" value="P:cell wall modification"/>
    <property type="evidence" value="ECO:0007669"/>
    <property type="project" value="InterPro"/>
</dbReference>
<comment type="pathway">
    <text evidence="1">Glycan metabolism; pectin degradation; 2-dehydro-3-deoxy-D-gluconate from pectin: step 1/5.</text>
</comment>
<dbReference type="InterPro" id="IPR000070">
    <property type="entry name" value="Pectinesterase_cat"/>
</dbReference>
<protein>
    <recommendedName>
        <fullName evidence="3">pectinesterase</fullName>
        <ecNumber evidence="3">3.1.1.11</ecNumber>
    </recommendedName>
</protein>
<feature type="signal peptide" evidence="6">
    <location>
        <begin position="1"/>
        <end position="18"/>
    </location>
</feature>
<dbReference type="GO" id="GO:0030599">
    <property type="term" value="F:pectinesterase activity"/>
    <property type="evidence" value="ECO:0007669"/>
    <property type="project" value="UniProtKB-EC"/>
</dbReference>
<proteinExistence type="inferred from homology"/>
<dbReference type="EC" id="3.1.1.11" evidence="3"/>
<keyword evidence="4" id="KW-0378">Hydrolase</keyword>
<sequence>MKAALVAGFGTQLALVCAGWRKDLPDNCLVVSKPPGRGQFDTVQRAVDSLSTTSDVGQCITIERGEYIEGVYGRARLTVFGETAAADDRAAAQYADNMVTLKANITPGAVETGIPDPSALGYYGCQIRGRRAALPTASGHQLYVRCLVQGNKDLVYVNEAAAWFERSDISLLEVHRGYITANGKRSADDKSIFVFNQCNVSSVLGTSAKQETYFLGHPKGAFAQVVFQNTDLPKAINPRG</sequence>
<evidence type="ECO:0000256" key="3">
    <source>
        <dbReference type="ARBA" id="ARBA00013229"/>
    </source>
</evidence>
<evidence type="ECO:0000256" key="5">
    <source>
        <dbReference type="ARBA" id="ARBA00023085"/>
    </source>
</evidence>
<dbReference type="Gene3D" id="2.160.20.10">
    <property type="entry name" value="Single-stranded right-handed beta-helix, Pectin lyase-like"/>
    <property type="match status" value="2"/>
</dbReference>
<dbReference type="Pfam" id="PF01095">
    <property type="entry name" value="Pectinesterase"/>
    <property type="match status" value="1"/>
</dbReference>
<evidence type="ECO:0000256" key="6">
    <source>
        <dbReference type="SAM" id="SignalP"/>
    </source>
</evidence>
<reference evidence="8 9" key="1">
    <citation type="submission" date="2014-02" db="EMBL/GenBank/DDBJ databases">
        <title>The genome sequence of Colletotrichum salicis CBS 607.94.</title>
        <authorList>
            <person name="Baroncelli R."/>
            <person name="Thon M.R."/>
        </authorList>
    </citation>
    <scope>NUCLEOTIDE SEQUENCE [LARGE SCALE GENOMIC DNA]</scope>
    <source>
        <strain evidence="8 9">CBS 607.94</strain>
    </source>
</reference>
<dbReference type="AlphaFoldDB" id="A0A135U589"/>
<evidence type="ECO:0000256" key="2">
    <source>
        <dbReference type="ARBA" id="ARBA00008891"/>
    </source>
</evidence>
<accession>A0A135U589</accession>
<feature type="chain" id="PRO_5011114265" description="pectinesterase" evidence="6">
    <location>
        <begin position="19"/>
        <end position="240"/>
    </location>
</feature>
<gene>
    <name evidence="8" type="ORF">CSAL01_13244</name>
</gene>
<name>A0A135U589_9PEZI</name>
<evidence type="ECO:0000256" key="1">
    <source>
        <dbReference type="ARBA" id="ARBA00005184"/>
    </source>
</evidence>
<keyword evidence="5" id="KW-0063">Aspartyl esterase</keyword>
<dbReference type="EMBL" id="JFFI01001715">
    <property type="protein sequence ID" value="KXH55574.1"/>
    <property type="molecule type" value="Genomic_DNA"/>
</dbReference>
<dbReference type="Proteomes" id="UP000070121">
    <property type="component" value="Unassembled WGS sequence"/>
</dbReference>
<dbReference type="SUPFAM" id="SSF51126">
    <property type="entry name" value="Pectin lyase-like"/>
    <property type="match status" value="1"/>
</dbReference>
<evidence type="ECO:0000256" key="4">
    <source>
        <dbReference type="ARBA" id="ARBA00022801"/>
    </source>
</evidence>
<evidence type="ECO:0000313" key="9">
    <source>
        <dbReference type="Proteomes" id="UP000070121"/>
    </source>
</evidence>
<comment type="similarity">
    <text evidence="2">Belongs to the pectinesterase family.</text>
</comment>
<keyword evidence="9" id="KW-1185">Reference proteome</keyword>
<keyword evidence="6" id="KW-0732">Signal</keyword>
<dbReference type="GO" id="GO:0045490">
    <property type="term" value="P:pectin catabolic process"/>
    <property type="evidence" value="ECO:0007669"/>
    <property type="project" value="UniProtKB-UniPathway"/>
</dbReference>